<dbReference type="RefSeq" id="WP_259542287.1">
    <property type="nucleotide sequence ID" value="NZ_JANLCJ010000019.1"/>
</dbReference>
<comment type="caution">
    <text evidence="1">The sequence shown here is derived from an EMBL/GenBank/DDBJ whole genome shotgun (WGS) entry which is preliminary data.</text>
</comment>
<protein>
    <submittedName>
        <fullName evidence="1">Uncharacterized protein</fullName>
    </submittedName>
</protein>
<dbReference type="Proteomes" id="UP001165586">
    <property type="component" value="Unassembled WGS sequence"/>
</dbReference>
<keyword evidence="2" id="KW-1185">Reference proteome</keyword>
<proteinExistence type="predicted"/>
<organism evidence="1 2">
    <name type="scientific">Herbiconiux daphne</name>
    <dbReference type="NCBI Taxonomy" id="2970914"/>
    <lineage>
        <taxon>Bacteria</taxon>
        <taxon>Bacillati</taxon>
        <taxon>Actinomycetota</taxon>
        <taxon>Actinomycetes</taxon>
        <taxon>Micrococcales</taxon>
        <taxon>Microbacteriaceae</taxon>
        <taxon>Herbiconiux</taxon>
    </lineage>
</organism>
<evidence type="ECO:0000313" key="1">
    <source>
        <dbReference type="EMBL" id="MCS5736384.1"/>
    </source>
</evidence>
<sequence>MYQNNCVTLRNYLDNGGSIWAAINALEPFPFITDEAQLEYMQTLNYGERIMAKAFKDVTVEDAAAQIILLYKDKWDKVVEFQNVAGNIGVTTGRKIGGNTTTNTHKMGDGETVNSTAAFNSADLVKDTATDFNNQETITEEVIKDSTDETFSVKAAFENLPLVERTNIINIVLKDVASYLTLSVY</sequence>
<evidence type="ECO:0000313" key="2">
    <source>
        <dbReference type="Proteomes" id="UP001165586"/>
    </source>
</evidence>
<dbReference type="EMBL" id="JANLCJ010000019">
    <property type="protein sequence ID" value="MCS5736384.1"/>
    <property type="molecule type" value="Genomic_DNA"/>
</dbReference>
<accession>A0ABT2H8X0</accession>
<reference evidence="1" key="1">
    <citation type="submission" date="2022-08" db="EMBL/GenBank/DDBJ databases">
        <authorList>
            <person name="Deng Y."/>
            <person name="Han X.-F."/>
            <person name="Zhang Y.-Q."/>
        </authorList>
    </citation>
    <scope>NUCLEOTIDE SEQUENCE</scope>
    <source>
        <strain evidence="1">CPCC 203386</strain>
    </source>
</reference>
<gene>
    <name evidence="1" type="ORF">N1032_21850</name>
</gene>
<name>A0ABT2H8X0_9MICO</name>